<keyword evidence="4" id="KW-1185">Reference proteome</keyword>
<gene>
    <name evidence="3" type="ORF">AB0I48_31035</name>
</gene>
<evidence type="ECO:0000313" key="3">
    <source>
        <dbReference type="EMBL" id="MEV0712004.1"/>
    </source>
</evidence>
<keyword evidence="1" id="KW-1133">Transmembrane helix</keyword>
<organism evidence="3 4">
    <name type="scientific">Nocardia aurea</name>
    <dbReference type="NCBI Taxonomy" id="2144174"/>
    <lineage>
        <taxon>Bacteria</taxon>
        <taxon>Bacillati</taxon>
        <taxon>Actinomycetota</taxon>
        <taxon>Actinomycetes</taxon>
        <taxon>Mycobacteriales</taxon>
        <taxon>Nocardiaceae</taxon>
        <taxon>Nocardia</taxon>
    </lineage>
</organism>
<dbReference type="EMBL" id="JBFAKC010000018">
    <property type="protein sequence ID" value="MEV0712004.1"/>
    <property type="molecule type" value="Genomic_DNA"/>
</dbReference>
<evidence type="ECO:0000313" key="4">
    <source>
        <dbReference type="Proteomes" id="UP001551695"/>
    </source>
</evidence>
<sequence>MRLGPLPEEEWDDEVISALSRMLPAERRNAEKAGNVLTTMARHPALTKAFLTFNVHLLFRSTLTERLRELAILRVAYRRNCAYEWDHHARMGIDAGLTETEVEAARGNAQITDDFDLAVLRAVDELDEKSNLSDETWAALSERFSERQIMDFVFTVGAYAMLASAINTFGIEVDTRH</sequence>
<dbReference type="InterPro" id="IPR003779">
    <property type="entry name" value="CMD-like"/>
</dbReference>
<dbReference type="RefSeq" id="WP_109530626.1">
    <property type="nucleotide sequence ID" value="NZ_JBEXKW010000122.1"/>
</dbReference>
<dbReference type="SUPFAM" id="SSF69118">
    <property type="entry name" value="AhpD-like"/>
    <property type="match status" value="1"/>
</dbReference>
<evidence type="ECO:0000259" key="2">
    <source>
        <dbReference type="Pfam" id="PF02627"/>
    </source>
</evidence>
<feature type="transmembrane region" description="Helical" evidence="1">
    <location>
        <begin position="152"/>
        <end position="171"/>
    </location>
</feature>
<accession>A0ABV3G2U7</accession>
<dbReference type="PANTHER" id="PTHR34846:SF5">
    <property type="entry name" value="CARBOXYMUCONOLACTONE DECARBOXYLASE-LIKE DOMAIN-CONTAINING PROTEIN"/>
    <property type="match status" value="1"/>
</dbReference>
<dbReference type="PANTHER" id="PTHR34846">
    <property type="entry name" value="4-CARBOXYMUCONOLACTONE DECARBOXYLASE FAMILY PROTEIN (AFU_ORTHOLOGUE AFUA_6G11590)"/>
    <property type="match status" value="1"/>
</dbReference>
<feature type="domain" description="Carboxymuconolactone decarboxylase-like" evidence="2">
    <location>
        <begin position="44"/>
        <end position="122"/>
    </location>
</feature>
<dbReference type="Gene3D" id="1.20.1290.10">
    <property type="entry name" value="AhpD-like"/>
    <property type="match status" value="1"/>
</dbReference>
<keyword evidence="1" id="KW-0472">Membrane</keyword>
<keyword evidence="1" id="KW-0812">Transmembrane</keyword>
<dbReference type="Proteomes" id="UP001551695">
    <property type="component" value="Unassembled WGS sequence"/>
</dbReference>
<dbReference type="Pfam" id="PF02627">
    <property type="entry name" value="CMD"/>
    <property type="match status" value="1"/>
</dbReference>
<comment type="caution">
    <text evidence="3">The sequence shown here is derived from an EMBL/GenBank/DDBJ whole genome shotgun (WGS) entry which is preliminary data.</text>
</comment>
<reference evidence="3 4" key="1">
    <citation type="submission" date="2024-06" db="EMBL/GenBank/DDBJ databases">
        <title>The Natural Products Discovery Center: Release of the First 8490 Sequenced Strains for Exploring Actinobacteria Biosynthetic Diversity.</title>
        <authorList>
            <person name="Kalkreuter E."/>
            <person name="Kautsar S.A."/>
            <person name="Yang D."/>
            <person name="Bader C.D."/>
            <person name="Teijaro C.N."/>
            <person name="Fluegel L."/>
            <person name="Davis C.M."/>
            <person name="Simpson J.R."/>
            <person name="Lauterbach L."/>
            <person name="Steele A.D."/>
            <person name="Gui C."/>
            <person name="Meng S."/>
            <person name="Li G."/>
            <person name="Viehrig K."/>
            <person name="Ye F."/>
            <person name="Su P."/>
            <person name="Kiefer A.F."/>
            <person name="Nichols A."/>
            <person name="Cepeda A.J."/>
            <person name="Yan W."/>
            <person name="Fan B."/>
            <person name="Jiang Y."/>
            <person name="Adhikari A."/>
            <person name="Zheng C.-J."/>
            <person name="Schuster L."/>
            <person name="Cowan T.M."/>
            <person name="Smanski M.J."/>
            <person name="Chevrette M.G."/>
            <person name="De Carvalho L.P.S."/>
            <person name="Shen B."/>
        </authorList>
    </citation>
    <scope>NUCLEOTIDE SEQUENCE [LARGE SCALE GENOMIC DNA]</scope>
    <source>
        <strain evidence="3 4">NPDC050403</strain>
    </source>
</reference>
<protein>
    <submittedName>
        <fullName evidence="3">Carboxymuconolactone decarboxylase family protein</fullName>
    </submittedName>
</protein>
<dbReference type="InterPro" id="IPR029032">
    <property type="entry name" value="AhpD-like"/>
</dbReference>
<proteinExistence type="predicted"/>
<evidence type="ECO:0000256" key="1">
    <source>
        <dbReference type="SAM" id="Phobius"/>
    </source>
</evidence>
<name>A0ABV3G2U7_9NOCA</name>